<dbReference type="PROSITE" id="PS00627">
    <property type="entry name" value="GHMP_KINASES_ATP"/>
    <property type="match status" value="1"/>
</dbReference>
<dbReference type="InterPro" id="IPR020568">
    <property type="entry name" value="Ribosomal_Su5_D2-typ_SF"/>
</dbReference>
<gene>
    <name evidence="8" type="primary">hddA</name>
    <name evidence="8" type="ORF">AXFE_24140</name>
</gene>
<dbReference type="EMBL" id="JXYS01000075">
    <property type="protein sequence ID" value="KJF16749.1"/>
    <property type="molecule type" value="Genomic_DNA"/>
</dbReference>
<keyword evidence="3 8" id="KW-0418">Kinase</keyword>
<reference evidence="8 9" key="1">
    <citation type="submission" date="2015-01" db="EMBL/GenBank/DDBJ databases">
        <title>Draft genome of the acidophilic iron oxidizer Acidithrix ferrooxidans strain Py-F3.</title>
        <authorList>
            <person name="Poehlein A."/>
            <person name="Eisen S."/>
            <person name="Schloemann M."/>
            <person name="Johnson B.D."/>
            <person name="Daniel R."/>
            <person name="Muehling M."/>
        </authorList>
    </citation>
    <scope>NUCLEOTIDE SEQUENCE [LARGE SCALE GENOMIC DNA]</scope>
    <source>
        <strain evidence="8 9">Py-F3</strain>
    </source>
</reference>
<dbReference type="InterPro" id="IPR014606">
    <property type="entry name" value="Heptose_7-P_kinase"/>
</dbReference>
<proteinExistence type="inferred from homology"/>
<evidence type="ECO:0000256" key="1">
    <source>
        <dbReference type="ARBA" id="ARBA00022679"/>
    </source>
</evidence>
<keyword evidence="1 8" id="KW-0808">Transferase</keyword>
<dbReference type="STRING" id="1280514.AXFE_24140"/>
<dbReference type="Pfam" id="PF08544">
    <property type="entry name" value="GHMP_kinases_C"/>
    <property type="match status" value="1"/>
</dbReference>
<evidence type="ECO:0000313" key="9">
    <source>
        <dbReference type="Proteomes" id="UP000032360"/>
    </source>
</evidence>
<dbReference type="InterPro" id="IPR036554">
    <property type="entry name" value="GHMP_kinase_C_sf"/>
</dbReference>
<dbReference type="PRINTS" id="PR00960">
    <property type="entry name" value="LMBPPROTEIN"/>
</dbReference>
<dbReference type="SUPFAM" id="SSF55060">
    <property type="entry name" value="GHMP Kinase, C-terminal domain"/>
    <property type="match status" value="1"/>
</dbReference>
<dbReference type="PANTHER" id="PTHR32463:SF0">
    <property type="entry name" value="L-FUCOSE KINASE"/>
    <property type="match status" value="1"/>
</dbReference>
<keyword evidence="2" id="KW-0547">Nucleotide-binding</keyword>
<evidence type="ECO:0000256" key="5">
    <source>
        <dbReference type="ARBA" id="ARBA00038121"/>
    </source>
</evidence>
<accession>A0A0D8HFT5</accession>
<dbReference type="PIRSF" id="PIRSF036406">
    <property type="entry name" value="Hept_kin"/>
    <property type="match status" value="1"/>
</dbReference>
<dbReference type="InterPro" id="IPR013750">
    <property type="entry name" value="GHMP_kinase_C_dom"/>
</dbReference>
<dbReference type="AlphaFoldDB" id="A0A0D8HFT5"/>
<dbReference type="EC" id="2.7.1.168" evidence="8"/>
<evidence type="ECO:0000313" key="8">
    <source>
        <dbReference type="EMBL" id="KJF16749.1"/>
    </source>
</evidence>
<dbReference type="InterPro" id="IPR006203">
    <property type="entry name" value="GHMP_knse_ATP-bd_CS"/>
</dbReference>
<protein>
    <submittedName>
        <fullName evidence="8">D-glycero-alpha-D-manno-heptose 7-phosphate kinase</fullName>
        <ecNumber evidence="8">2.7.1.168</ecNumber>
    </submittedName>
</protein>
<evidence type="ECO:0000259" key="6">
    <source>
        <dbReference type="Pfam" id="PF00288"/>
    </source>
</evidence>
<dbReference type="Pfam" id="PF00288">
    <property type="entry name" value="GHMP_kinases_N"/>
    <property type="match status" value="1"/>
</dbReference>
<organism evidence="8 9">
    <name type="scientific">Acidithrix ferrooxidans</name>
    <dbReference type="NCBI Taxonomy" id="1280514"/>
    <lineage>
        <taxon>Bacteria</taxon>
        <taxon>Bacillati</taxon>
        <taxon>Actinomycetota</taxon>
        <taxon>Acidimicrobiia</taxon>
        <taxon>Acidimicrobiales</taxon>
        <taxon>Acidimicrobiaceae</taxon>
        <taxon>Acidithrix</taxon>
    </lineage>
</organism>
<comment type="similarity">
    <text evidence="5">Belongs to the GHMP kinase family.</text>
</comment>
<dbReference type="InterPro" id="IPR001174">
    <property type="entry name" value="HddA/FKP"/>
</dbReference>
<evidence type="ECO:0000256" key="3">
    <source>
        <dbReference type="ARBA" id="ARBA00022777"/>
    </source>
</evidence>
<keyword evidence="4" id="KW-0067">ATP-binding</keyword>
<evidence type="ECO:0000256" key="2">
    <source>
        <dbReference type="ARBA" id="ARBA00022741"/>
    </source>
</evidence>
<dbReference type="InterPro" id="IPR052203">
    <property type="entry name" value="GHMP_Kinase-Related"/>
</dbReference>
<evidence type="ECO:0000256" key="4">
    <source>
        <dbReference type="ARBA" id="ARBA00022840"/>
    </source>
</evidence>
<dbReference type="GO" id="GO:0050201">
    <property type="term" value="F:fucokinase activity"/>
    <property type="evidence" value="ECO:0007669"/>
    <property type="project" value="TreeGrafter"/>
</dbReference>
<dbReference type="PATRIC" id="fig|1280514.3.peg.3189"/>
<feature type="domain" description="GHMP kinase N-terminal" evidence="6">
    <location>
        <begin position="72"/>
        <end position="155"/>
    </location>
</feature>
<keyword evidence="9" id="KW-1185">Reference proteome</keyword>
<dbReference type="OrthoDB" id="9812992at2"/>
<evidence type="ECO:0000259" key="7">
    <source>
        <dbReference type="Pfam" id="PF08544"/>
    </source>
</evidence>
<dbReference type="GO" id="GO:0042352">
    <property type="term" value="P:GDP-L-fucose salvage"/>
    <property type="evidence" value="ECO:0007669"/>
    <property type="project" value="TreeGrafter"/>
</dbReference>
<feature type="domain" description="GHMP kinase C-terminal" evidence="7">
    <location>
        <begin position="228"/>
        <end position="306"/>
    </location>
</feature>
<dbReference type="Gene3D" id="3.30.230.120">
    <property type="match status" value="1"/>
</dbReference>
<dbReference type="InterPro" id="IPR006204">
    <property type="entry name" value="GHMP_kinase_N_dom"/>
</dbReference>
<comment type="caution">
    <text evidence="8">The sequence shown here is derived from an EMBL/GenBank/DDBJ whole genome shotgun (WGS) entry which is preliminary data.</text>
</comment>
<sequence>MIISRTPLRISLGGGGTDLPSFYRSHGSGFLVAAAIDKHIYIAIHRNFEDRYLLKYSEIENVAKVSEIRHPMIRAVLERLDSPGALEVTSIADIPAGTGLGSSGSFGVGLVRALSSYSRDPRSAQEIAAIASDIEINVLNEPVGKQDQYIAACGGITAFEFRSDESVSVTPIVMREADRRDFERSLMLFYTGIRRSASEELKTLARGAGTTKAIVDNLESVRKAGYIAAEALANGEVEGFGRMLTRQWELKYHRQPSLVHDEMDVIIQKGLATGAFGGKLIGAGGGGFLLFSTDHPAKLRLAMEENGLQEVPIAIDYEGTTTLRAW</sequence>
<dbReference type="PANTHER" id="PTHR32463">
    <property type="entry name" value="L-FUCOSE KINASE"/>
    <property type="match status" value="1"/>
</dbReference>
<dbReference type="Proteomes" id="UP000032360">
    <property type="component" value="Unassembled WGS sequence"/>
</dbReference>
<dbReference type="SUPFAM" id="SSF54211">
    <property type="entry name" value="Ribosomal protein S5 domain 2-like"/>
    <property type="match status" value="1"/>
</dbReference>
<name>A0A0D8HFT5_9ACTN</name>
<dbReference type="GO" id="GO:0005524">
    <property type="term" value="F:ATP binding"/>
    <property type="evidence" value="ECO:0007669"/>
    <property type="project" value="UniProtKB-KW"/>
</dbReference>
<dbReference type="RefSeq" id="WP_052606072.1">
    <property type="nucleotide sequence ID" value="NZ_JXYS01000075.1"/>
</dbReference>